<proteinExistence type="predicted"/>
<reference evidence="1 2" key="1">
    <citation type="submission" date="2018-10" db="EMBL/GenBank/DDBJ databases">
        <authorList>
            <person name="Noll B N."/>
        </authorList>
    </citation>
    <scope>NUCLEOTIDE SEQUENCE [LARGE SCALE GENOMIC DNA]</scope>
    <source>
        <strain evidence="1">Ecoli022</strain>
    </source>
</reference>
<dbReference type="Gene3D" id="3.40.1390.30">
    <property type="entry name" value="NIF3 (NGG1p interacting factor 3)-like"/>
    <property type="match status" value="1"/>
</dbReference>
<organism evidence="1 2">
    <name type="scientific">Escherichia coli</name>
    <dbReference type="NCBI Taxonomy" id="562"/>
    <lineage>
        <taxon>Bacteria</taxon>
        <taxon>Pseudomonadati</taxon>
        <taxon>Pseudomonadota</taxon>
        <taxon>Gammaproteobacteria</taxon>
        <taxon>Enterobacterales</taxon>
        <taxon>Enterobacteriaceae</taxon>
        <taxon>Escherichia</taxon>
    </lineage>
</organism>
<dbReference type="EMBL" id="UWXJ01000001">
    <property type="protein sequence ID" value="VCY83828.1"/>
    <property type="molecule type" value="Genomic_DNA"/>
</dbReference>
<name>A0A3P5DQ65_ECOLX</name>
<dbReference type="InterPro" id="IPR036069">
    <property type="entry name" value="DUF34/NIF3_sf"/>
</dbReference>
<dbReference type="Proteomes" id="UP000281521">
    <property type="component" value="Unassembled WGS sequence"/>
</dbReference>
<evidence type="ECO:0008006" key="3">
    <source>
        <dbReference type="Google" id="ProtNLM"/>
    </source>
</evidence>
<evidence type="ECO:0000313" key="2">
    <source>
        <dbReference type="Proteomes" id="UP000281521"/>
    </source>
</evidence>
<gene>
    <name evidence="1" type="ORF">BANRA_02490</name>
</gene>
<dbReference type="AlphaFoldDB" id="A0A3P5DQ65"/>
<sequence length="109" mass="12273">MHHIKTAADLNCFLNSMVAVSQPTVDKIIFGAEATRINKIGTCWIASMDVLRKAVFEGVNIIITHEPTFYSYADLEGEDLEFSWARKVMGYTHGELSYLKIIEQKGVYA</sequence>
<evidence type="ECO:0000313" key="1">
    <source>
        <dbReference type="EMBL" id="VCY83828.1"/>
    </source>
</evidence>
<dbReference type="SUPFAM" id="SSF102705">
    <property type="entry name" value="NIF3 (NGG1p interacting factor 3)-like"/>
    <property type="match status" value="1"/>
</dbReference>
<accession>A0A3P5DQ65</accession>
<protein>
    <recommendedName>
        <fullName evidence="3">Nif3-like dinuclear metal center hexameric protein</fullName>
    </recommendedName>
</protein>